<comment type="caution">
    <text evidence="6">The sequence shown here is derived from an EMBL/GenBank/DDBJ whole genome shotgun (WGS) entry which is preliminary data.</text>
</comment>
<keyword evidence="5" id="KW-1133">Transmembrane helix</keyword>
<evidence type="ECO:0000256" key="3">
    <source>
        <dbReference type="ARBA" id="ARBA00023140"/>
    </source>
</evidence>
<keyword evidence="7" id="KW-1185">Reference proteome</keyword>
<name>A0A8S1MZB6_PARPR</name>
<proteinExistence type="predicted"/>
<keyword evidence="2 5" id="KW-0472">Membrane</keyword>
<dbReference type="EMBL" id="CAJJDM010000078">
    <property type="protein sequence ID" value="CAD8085738.1"/>
    <property type="molecule type" value="Genomic_DNA"/>
</dbReference>
<dbReference type="PANTHER" id="PTHR12652">
    <property type="entry name" value="PEROXISOMAL BIOGENESIS FACTOR 11"/>
    <property type="match status" value="1"/>
</dbReference>
<evidence type="ECO:0008006" key="8">
    <source>
        <dbReference type="Google" id="ProtNLM"/>
    </source>
</evidence>
<accession>A0A8S1MZB6</accession>
<keyword evidence="1" id="KW-0962">Peroxisome biogenesis</keyword>
<evidence type="ECO:0000256" key="2">
    <source>
        <dbReference type="ARBA" id="ARBA00023136"/>
    </source>
</evidence>
<feature type="transmembrane region" description="Helical" evidence="5">
    <location>
        <begin position="260"/>
        <end position="278"/>
    </location>
</feature>
<feature type="transmembrane region" description="Helical" evidence="5">
    <location>
        <begin position="231"/>
        <end position="248"/>
    </location>
</feature>
<keyword evidence="5" id="KW-0812">Transmembrane</keyword>
<dbReference type="AlphaFoldDB" id="A0A8S1MZB6"/>
<gene>
    <name evidence="6" type="ORF">PPRIM_AZ9-3.1.T0750033</name>
</gene>
<evidence type="ECO:0000256" key="1">
    <source>
        <dbReference type="ARBA" id="ARBA00022593"/>
    </source>
</evidence>
<evidence type="ECO:0000313" key="6">
    <source>
        <dbReference type="EMBL" id="CAD8085738.1"/>
    </source>
</evidence>
<dbReference type="Pfam" id="PF05648">
    <property type="entry name" value="PEX11"/>
    <property type="match status" value="1"/>
</dbReference>
<dbReference type="GO" id="GO:0016559">
    <property type="term" value="P:peroxisome fission"/>
    <property type="evidence" value="ECO:0007669"/>
    <property type="project" value="InterPro"/>
</dbReference>
<dbReference type="InterPro" id="IPR008733">
    <property type="entry name" value="PEX11"/>
</dbReference>
<organism evidence="6 7">
    <name type="scientific">Paramecium primaurelia</name>
    <dbReference type="NCBI Taxonomy" id="5886"/>
    <lineage>
        <taxon>Eukaryota</taxon>
        <taxon>Sar</taxon>
        <taxon>Alveolata</taxon>
        <taxon>Ciliophora</taxon>
        <taxon>Intramacronucleata</taxon>
        <taxon>Oligohymenophorea</taxon>
        <taxon>Peniculida</taxon>
        <taxon>Parameciidae</taxon>
        <taxon>Paramecium</taxon>
    </lineage>
</organism>
<protein>
    <recommendedName>
        <fullName evidence="8">Transmembrane protein</fullName>
    </recommendedName>
</protein>
<evidence type="ECO:0000313" key="7">
    <source>
        <dbReference type="Proteomes" id="UP000688137"/>
    </source>
</evidence>
<evidence type="ECO:0000256" key="5">
    <source>
        <dbReference type="SAM" id="Phobius"/>
    </source>
</evidence>
<dbReference type="Proteomes" id="UP000688137">
    <property type="component" value="Unassembled WGS sequence"/>
</dbReference>
<sequence length="315" mass="37104">MKSNHIRHSTSIINLKNHMNQAPKRLALNATSLSRYVSQFLSTSKGRDKFMALLQYSFDFYHSCTKHSNLLYVQQLVSQNELKCYVVAEKFKDSISQSRKIFRLLFFLDEIKGIQRLIKQNKPLLFKILAISGHYSSFMYYVSDNFLWIIAILAQSKVLEKEIETRWKQRKNSFSQMRIIINMLRLIILIIFRENKENRILQEMTKIMTQDTQKKLQNSLIKLRRKRRFEILELILSILRFFMLTKSLKMTGYQYLDPVFVATCGLISSGLALFKAIYEKRIFIQLENSSKMESQINQKLTKGFASSGKMDDTII</sequence>
<dbReference type="PANTHER" id="PTHR12652:SF50">
    <property type="entry name" value="PEROXIN 11"/>
    <property type="match status" value="1"/>
</dbReference>
<dbReference type="GO" id="GO:0005778">
    <property type="term" value="C:peroxisomal membrane"/>
    <property type="evidence" value="ECO:0007669"/>
    <property type="project" value="UniProtKB-SubCell"/>
</dbReference>
<keyword evidence="3" id="KW-0576">Peroxisome</keyword>
<evidence type="ECO:0000256" key="4">
    <source>
        <dbReference type="ARBA" id="ARBA00046271"/>
    </source>
</evidence>
<comment type="subcellular location">
    <subcellularLocation>
        <location evidence="4">Peroxisome membrane</location>
    </subcellularLocation>
</comment>
<reference evidence="6" key="1">
    <citation type="submission" date="2021-01" db="EMBL/GenBank/DDBJ databases">
        <authorList>
            <consortium name="Genoscope - CEA"/>
            <person name="William W."/>
        </authorList>
    </citation>
    <scope>NUCLEOTIDE SEQUENCE</scope>
</reference>